<reference evidence="1" key="1">
    <citation type="submission" date="2018-05" db="EMBL/GenBank/DDBJ databases">
        <authorList>
            <person name="Lanie J.A."/>
            <person name="Ng W.-L."/>
            <person name="Kazmierczak K.M."/>
            <person name="Andrzejewski T.M."/>
            <person name="Davidsen T.M."/>
            <person name="Wayne K.J."/>
            <person name="Tettelin H."/>
            <person name="Glass J.I."/>
            <person name="Rusch D."/>
            <person name="Podicherti R."/>
            <person name="Tsui H.-C.T."/>
            <person name="Winkler M.E."/>
        </authorList>
    </citation>
    <scope>NUCLEOTIDE SEQUENCE</scope>
</reference>
<sequence length="352" mass="38737">MRVVLNSTVIGVLLLAWSSVAPSLGAVTELTTGAEWVASVDEPGPDAPPVGRSLFDYLFTESADGVAEYHIPFPFEELTAQIEPYLRATSTRSLQKVLIPLGRSLQRNAASPHFFKSPRAVVAAEANPLPVPGEPLIVLKDRLYLGYQPSASAIEVISYNESAGRFEFQVVEDYRLGGKPKVYYADRPVCLGCHQNHAPIFAVQPWDESNSNPSVSVLLRREQPSFYGIPSFTGIDIPGLIGLSADRANLFSTYQLIWEKGCGATEKKEAVKCRANALFAVLRYRLAADTHAGTRQDDSRRVLADRFRETWRENWPDGLAIPSRELPDLNPFGTATTYLGNGAVRKIESLET</sequence>
<feature type="non-terminal residue" evidence="1">
    <location>
        <position position="352"/>
    </location>
</feature>
<accession>A0A382L0Y8</accession>
<organism evidence="1">
    <name type="scientific">marine metagenome</name>
    <dbReference type="NCBI Taxonomy" id="408172"/>
    <lineage>
        <taxon>unclassified sequences</taxon>
        <taxon>metagenomes</taxon>
        <taxon>ecological metagenomes</taxon>
    </lineage>
</organism>
<dbReference type="AlphaFoldDB" id="A0A382L0Y8"/>
<dbReference type="EMBL" id="UINC01083583">
    <property type="protein sequence ID" value="SVC29423.1"/>
    <property type="molecule type" value="Genomic_DNA"/>
</dbReference>
<evidence type="ECO:0000313" key="1">
    <source>
        <dbReference type="EMBL" id="SVC29423.1"/>
    </source>
</evidence>
<gene>
    <name evidence="1" type="ORF">METZ01_LOCUS282277</name>
</gene>
<proteinExistence type="predicted"/>
<protein>
    <submittedName>
        <fullName evidence="1">Uncharacterized protein</fullName>
    </submittedName>
</protein>
<name>A0A382L0Y8_9ZZZZ</name>